<evidence type="ECO:0000259" key="5">
    <source>
        <dbReference type="PROSITE" id="PS50893"/>
    </source>
</evidence>
<dbReference type="KEGG" id="hpel:HZS54_14910"/>
<dbReference type="InterPro" id="IPR027417">
    <property type="entry name" value="P-loop_NTPase"/>
</dbReference>
<organism evidence="6 7">
    <name type="scientific">Halosimplex pelagicum</name>
    <dbReference type="NCBI Taxonomy" id="869886"/>
    <lineage>
        <taxon>Archaea</taxon>
        <taxon>Methanobacteriati</taxon>
        <taxon>Methanobacteriota</taxon>
        <taxon>Stenosarchaea group</taxon>
        <taxon>Halobacteria</taxon>
        <taxon>Halobacteriales</taxon>
        <taxon>Haloarculaceae</taxon>
        <taxon>Halosimplex</taxon>
    </lineage>
</organism>
<evidence type="ECO:0000256" key="2">
    <source>
        <dbReference type="ARBA" id="ARBA00022448"/>
    </source>
</evidence>
<dbReference type="SMART" id="SM00382">
    <property type="entry name" value="AAA"/>
    <property type="match status" value="1"/>
</dbReference>
<dbReference type="PROSITE" id="PS50893">
    <property type="entry name" value="ABC_TRANSPORTER_2"/>
    <property type="match status" value="1"/>
</dbReference>
<evidence type="ECO:0000313" key="6">
    <source>
        <dbReference type="EMBL" id="QLH82833.1"/>
    </source>
</evidence>
<name>A0A7D5TC80_9EURY</name>
<sequence length="234" mass="25542">MADRAGGANRERERDPAREIRLDGVVRRYDGVTALAGVDLRIEAGDLHALVGPNGSGKSTLLALVLGLDRPTSGTITRPEGRIGCGFQTPSVYPDLTVDENLRVFAAMGDAGDDWLASVRSGLELDEVRDRVAADLSGGYQRLLDVALAFVRRPAFVLLDEPLDELDDAARERVVAFVADYCEGERTVVVSTHHLDAFGPSLDRLTVLDDGDVRFDERVDGSDDYRAIYRDLLE</sequence>
<protein>
    <submittedName>
        <fullName evidence="6">ABC transporter ATP-binding protein</fullName>
    </submittedName>
</protein>
<dbReference type="SUPFAM" id="SSF52540">
    <property type="entry name" value="P-loop containing nucleoside triphosphate hydrolases"/>
    <property type="match status" value="1"/>
</dbReference>
<comment type="similarity">
    <text evidence="1">Belongs to the ABC transporter superfamily.</text>
</comment>
<evidence type="ECO:0000256" key="3">
    <source>
        <dbReference type="ARBA" id="ARBA00022741"/>
    </source>
</evidence>
<dbReference type="Gene3D" id="3.40.50.300">
    <property type="entry name" value="P-loop containing nucleotide triphosphate hydrolases"/>
    <property type="match status" value="1"/>
</dbReference>
<dbReference type="GO" id="GO:0005524">
    <property type="term" value="F:ATP binding"/>
    <property type="evidence" value="ECO:0007669"/>
    <property type="project" value="UniProtKB-KW"/>
</dbReference>
<dbReference type="InterPro" id="IPR050763">
    <property type="entry name" value="ABC_transporter_ATP-binding"/>
</dbReference>
<accession>A0A7D5TC80</accession>
<dbReference type="InterPro" id="IPR003593">
    <property type="entry name" value="AAA+_ATPase"/>
</dbReference>
<keyword evidence="7" id="KW-1185">Reference proteome</keyword>
<feature type="domain" description="ABC transporter" evidence="5">
    <location>
        <begin position="20"/>
        <end position="231"/>
    </location>
</feature>
<dbReference type="EMBL" id="CP058909">
    <property type="protein sequence ID" value="QLH82833.1"/>
    <property type="molecule type" value="Genomic_DNA"/>
</dbReference>
<dbReference type="OrthoDB" id="18209at2157"/>
<reference evidence="6 7" key="1">
    <citation type="submission" date="2020-07" db="EMBL/GenBank/DDBJ databases">
        <title>Halosimplex litoreum sp. nov. and Halosimplex rubrum sp. nov., isolated from different salt environments.</title>
        <authorList>
            <person name="Cui H."/>
        </authorList>
    </citation>
    <scope>NUCLEOTIDE SEQUENCE [LARGE SCALE GENOMIC DNA]</scope>
    <source>
        <strain evidence="6 7">R2</strain>
    </source>
</reference>
<evidence type="ECO:0000256" key="1">
    <source>
        <dbReference type="ARBA" id="ARBA00005417"/>
    </source>
</evidence>
<dbReference type="Pfam" id="PF00005">
    <property type="entry name" value="ABC_tran"/>
    <property type="match status" value="1"/>
</dbReference>
<dbReference type="GeneID" id="56083905"/>
<dbReference type="Proteomes" id="UP000509346">
    <property type="component" value="Chromosome"/>
</dbReference>
<proteinExistence type="inferred from homology"/>
<gene>
    <name evidence="6" type="ORF">HZS54_14910</name>
</gene>
<dbReference type="PANTHER" id="PTHR42711">
    <property type="entry name" value="ABC TRANSPORTER ATP-BINDING PROTEIN"/>
    <property type="match status" value="1"/>
</dbReference>
<keyword evidence="4 6" id="KW-0067">ATP-binding</keyword>
<dbReference type="InterPro" id="IPR003439">
    <property type="entry name" value="ABC_transporter-like_ATP-bd"/>
</dbReference>
<keyword evidence="3" id="KW-0547">Nucleotide-binding</keyword>
<keyword evidence="2" id="KW-0813">Transport</keyword>
<dbReference type="GO" id="GO:0016887">
    <property type="term" value="F:ATP hydrolysis activity"/>
    <property type="evidence" value="ECO:0007669"/>
    <property type="project" value="InterPro"/>
</dbReference>
<evidence type="ECO:0000313" key="7">
    <source>
        <dbReference type="Proteomes" id="UP000509346"/>
    </source>
</evidence>
<evidence type="ECO:0000256" key="4">
    <source>
        <dbReference type="ARBA" id="ARBA00022840"/>
    </source>
</evidence>
<dbReference type="RefSeq" id="WP_179917901.1">
    <property type="nucleotide sequence ID" value="NZ_CP058909.1"/>
</dbReference>
<dbReference type="PANTHER" id="PTHR42711:SF5">
    <property type="entry name" value="ABC TRANSPORTER ATP-BINDING PROTEIN NATA"/>
    <property type="match status" value="1"/>
</dbReference>
<dbReference type="AlphaFoldDB" id="A0A7D5TC80"/>